<dbReference type="Proteomes" id="UP001235720">
    <property type="component" value="Unassembled WGS sequence"/>
</dbReference>
<evidence type="ECO:0000313" key="2">
    <source>
        <dbReference type="EMBL" id="MDM7888111.1"/>
    </source>
</evidence>
<evidence type="ECO:0008006" key="4">
    <source>
        <dbReference type="Google" id="ProtNLM"/>
    </source>
</evidence>
<dbReference type="PROSITE" id="PS51257">
    <property type="entry name" value="PROKAR_LIPOPROTEIN"/>
    <property type="match status" value="1"/>
</dbReference>
<organism evidence="2 3">
    <name type="scientific">Curtobacterium subtropicum</name>
    <dbReference type="NCBI Taxonomy" id="3055138"/>
    <lineage>
        <taxon>Bacteria</taxon>
        <taxon>Bacillati</taxon>
        <taxon>Actinomycetota</taxon>
        <taxon>Actinomycetes</taxon>
        <taxon>Micrococcales</taxon>
        <taxon>Microbacteriaceae</taxon>
        <taxon>Curtobacterium</taxon>
    </lineage>
</organism>
<keyword evidence="1" id="KW-0175">Coiled coil</keyword>
<name>A0ABT7TEW1_9MICO</name>
<protein>
    <recommendedName>
        <fullName evidence="4">PknH-like extracellular domain-containing protein</fullName>
    </recommendedName>
</protein>
<evidence type="ECO:0000313" key="3">
    <source>
        <dbReference type="Proteomes" id="UP001235720"/>
    </source>
</evidence>
<accession>A0ABT7TEW1</accession>
<feature type="coiled-coil region" evidence="1">
    <location>
        <begin position="281"/>
        <end position="308"/>
    </location>
</feature>
<proteinExistence type="predicted"/>
<dbReference type="RefSeq" id="WP_289469798.1">
    <property type="nucleotide sequence ID" value="NZ_JAUCMM010000003.1"/>
</dbReference>
<comment type="caution">
    <text evidence="2">The sequence shown here is derived from an EMBL/GenBank/DDBJ whole genome shotgun (WGS) entry which is preliminary data.</text>
</comment>
<reference evidence="2 3" key="1">
    <citation type="submission" date="2023-06" db="EMBL/GenBank/DDBJ databases">
        <authorList>
            <person name="Feng G."/>
            <person name="Li J."/>
            <person name="Zhu H."/>
        </authorList>
    </citation>
    <scope>NUCLEOTIDE SEQUENCE [LARGE SCALE GENOMIC DNA]</scope>
    <source>
        <strain evidence="2 3">RHCJP20</strain>
    </source>
</reference>
<keyword evidence="3" id="KW-1185">Reference proteome</keyword>
<dbReference type="EMBL" id="JAUCMM010000003">
    <property type="protein sequence ID" value="MDM7888111.1"/>
    <property type="molecule type" value="Genomic_DNA"/>
</dbReference>
<evidence type="ECO:0000256" key="1">
    <source>
        <dbReference type="SAM" id="Coils"/>
    </source>
</evidence>
<gene>
    <name evidence="2" type="ORF">QUG98_06570</name>
</gene>
<sequence length="313" mass="33114">MEKPQSSRSAVPVVRRSAVLGVVVGLVAVVLAGCSADPSGGGGSGGTSDAQALPAQNMDQWVLPLDSYVVGNTKNADYAQNLLVAPCMEEAGYSWDVPYRDTTATDGPSWNAVERRLFTPAIAEQWGFHLAPSSDTTLGALKDFIARANAVPAAESAQVTKCVVASRKELPPLTGSAQLGASYASQAYSAALEEPAVRAAAERWQTCMVPAGVSDLPTSPEEFPSPSVVSKFDIELDVSATPPTVSPAEIQLATFEATCEVDSGWLTSLYHAEWDGQAALLRKNADALQRSKAQLDRYEARLQEVISTHAPKH</sequence>